<gene>
    <name evidence="1" type="ORF">D5F01_LYC24041</name>
</gene>
<keyword evidence="2" id="KW-1185">Reference proteome</keyword>
<dbReference type="AlphaFoldDB" id="A0A6G0HFR9"/>
<dbReference type="EMBL" id="REGW02000090">
    <property type="protein sequence ID" value="KAE8277922.1"/>
    <property type="molecule type" value="Genomic_DNA"/>
</dbReference>
<protein>
    <submittedName>
        <fullName evidence="1">Uncharacterized protein</fullName>
    </submittedName>
</protein>
<name>A0A6G0HFR9_LARCR</name>
<sequence length="154" mass="18192">MVNFFRENSEHMKPFLDKAADNPELRNIIRKLQRNDEAYYPEFVVEAIQRYYASEFYLVMEDILTDIVPDFSSEAICQSAEQYYKRCLDNIKVDPRLYKYVFEDLTSDEFKRAYREHRWISNSVVAFTLFKHDTFGSLITVVISTMLVPKAASA</sequence>
<evidence type="ECO:0000313" key="2">
    <source>
        <dbReference type="Proteomes" id="UP000424527"/>
    </source>
</evidence>
<dbReference type="Proteomes" id="UP000424527">
    <property type="component" value="Unassembled WGS sequence"/>
</dbReference>
<organism evidence="1 2">
    <name type="scientific">Larimichthys crocea</name>
    <name type="common">Large yellow croaker</name>
    <name type="synonym">Pseudosciaena crocea</name>
    <dbReference type="NCBI Taxonomy" id="215358"/>
    <lineage>
        <taxon>Eukaryota</taxon>
        <taxon>Metazoa</taxon>
        <taxon>Chordata</taxon>
        <taxon>Craniata</taxon>
        <taxon>Vertebrata</taxon>
        <taxon>Euteleostomi</taxon>
        <taxon>Actinopterygii</taxon>
        <taxon>Neopterygii</taxon>
        <taxon>Teleostei</taxon>
        <taxon>Neoteleostei</taxon>
        <taxon>Acanthomorphata</taxon>
        <taxon>Eupercaria</taxon>
        <taxon>Sciaenidae</taxon>
        <taxon>Larimichthys</taxon>
    </lineage>
</organism>
<reference evidence="1 2" key="1">
    <citation type="submission" date="2019-07" db="EMBL/GenBank/DDBJ databases">
        <title>Chromosome genome assembly for large yellow croaker.</title>
        <authorList>
            <person name="Xiao S."/>
        </authorList>
    </citation>
    <scope>NUCLEOTIDE SEQUENCE [LARGE SCALE GENOMIC DNA]</scope>
    <source>
        <strain evidence="1">JMULYC20181020</strain>
        <tissue evidence="1">Muscle</tissue>
    </source>
</reference>
<proteinExistence type="predicted"/>
<evidence type="ECO:0000313" key="1">
    <source>
        <dbReference type="EMBL" id="KAE8277922.1"/>
    </source>
</evidence>
<accession>A0A6G0HFR9</accession>
<comment type="caution">
    <text evidence="1">The sequence shown here is derived from an EMBL/GenBank/DDBJ whole genome shotgun (WGS) entry which is preliminary data.</text>
</comment>